<dbReference type="Gene3D" id="2.60.40.10">
    <property type="entry name" value="Immunoglobulins"/>
    <property type="match status" value="1"/>
</dbReference>
<dbReference type="PANTHER" id="PTHR21261">
    <property type="entry name" value="BEAT PROTEIN"/>
    <property type="match status" value="1"/>
</dbReference>
<name>A0AAW1U6Z0_9CUCU</name>
<reference evidence="3 4" key="1">
    <citation type="submission" date="2023-03" db="EMBL/GenBank/DDBJ databases">
        <title>Genome insight into feeding habits of ladybird beetles.</title>
        <authorList>
            <person name="Li H.-S."/>
            <person name="Huang Y.-H."/>
            <person name="Pang H."/>
        </authorList>
    </citation>
    <scope>NUCLEOTIDE SEQUENCE [LARGE SCALE GENOMIC DNA]</scope>
    <source>
        <strain evidence="3">SYSU_2023b</strain>
        <tissue evidence="3">Whole body</tissue>
    </source>
</reference>
<evidence type="ECO:0000313" key="3">
    <source>
        <dbReference type="EMBL" id="KAK9879432.1"/>
    </source>
</evidence>
<comment type="caution">
    <text evidence="3">The sequence shown here is derived from an EMBL/GenBank/DDBJ whole genome shotgun (WGS) entry which is preliminary data.</text>
</comment>
<evidence type="ECO:0000259" key="2">
    <source>
        <dbReference type="PROSITE" id="PS50835"/>
    </source>
</evidence>
<keyword evidence="1" id="KW-0812">Transmembrane</keyword>
<dbReference type="EMBL" id="JARQZJ010000062">
    <property type="protein sequence ID" value="KAK9879432.1"/>
    <property type="molecule type" value="Genomic_DNA"/>
</dbReference>
<keyword evidence="1" id="KW-1133">Transmembrane helix</keyword>
<dbReference type="PROSITE" id="PS50835">
    <property type="entry name" value="IG_LIKE"/>
    <property type="match status" value="1"/>
</dbReference>
<dbReference type="AlphaFoldDB" id="A0AAW1U6Z0"/>
<dbReference type="PANTHER" id="PTHR21261:SF15">
    <property type="entry name" value="BEATEN PATH IIIA, ISOFORM D-RELATED"/>
    <property type="match status" value="1"/>
</dbReference>
<keyword evidence="4" id="KW-1185">Reference proteome</keyword>
<organism evidence="3 4">
    <name type="scientific">Henosepilachna vigintioctopunctata</name>
    <dbReference type="NCBI Taxonomy" id="420089"/>
    <lineage>
        <taxon>Eukaryota</taxon>
        <taxon>Metazoa</taxon>
        <taxon>Ecdysozoa</taxon>
        <taxon>Arthropoda</taxon>
        <taxon>Hexapoda</taxon>
        <taxon>Insecta</taxon>
        <taxon>Pterygota</taxon>
        <taxon>Neoptera</taxon>
        <taxon>Endopterygota</taxon>
        <taxon>Coleoptera</taxon>
        <taxon>Polyphaga</taxon>
        <taxon>Cucujiformia</taxon>
        <taxon>Coccinelloidea</taxon>
        <taxon>Coccinellidae</taxon>
        <taxon>Epilachninae</taxon>
        <taxon>Epilachnini</taxon>
        <taxon>Henosepilachna</taxon>
    </lineage>
</organism>
<dbReference type="InterPro" id="IPR007110">
    <property type="entry name" value="Ig-like_dom"/>
</dbReference>
<evidence type="ECO:0000256" key="1">
    <source>
        <dbReference type="SAM" id="Phobius"/>
    </source>
</evidence>
<accession>A0AAW1U6Z0</accession>
<dbReference type="InterPro" id="IPR036179">
    <property type="entry name" value="Ig-like_dom_sf"/>
</dbReference>
<feature type="transmembrane region" description="Helical" evidence="1">
    <location>
        <begin position="12"/>
        <end position="32"/>
    </location>
</feature>
<sequence length="181" mass="20437">MVVVCATKTPDWGFGIFFLIIFVSLLSGYASLRLTNMTAPVIQDPRDDMHLFCEFDMGGEELYAVKWYKDDHEFFRYSPAGNQRLLQFQVMGVHVDVSRTQCSMTSCNLLLNELSKTFSSGAYRCEVSTEAPAFRLASQTHNITVAGKVFIYPTKLNTRPGSTNIECSSNKLIYLTINIFI</sequence>
<dbReference type="Proteomes" id="UP001431783">
    <property type="component" value="Unassembled WGS sequence"/>
</dbReference>
<proteinExistence type="predicted"/>
<gene>
    <name evidence="3" type="ORF">WA026_006501</name>
</gene>
<dbReference type="InterPro" id="IPR013783">
    <property type="entry name" value="Ig-like_fold"/>
</dbReference>
<evidence type="ECO:0000313" key="4">
    <source>
        <dbReference type="Proteomes" id="UP001431783"/>
    </source>
</evidence>
<feature type="domain" description="Ig-like" evidence="2">
    <location>
        <begin position="51"/>
        <end position="144"/>
    </location>
</feature>
<protein>
    <recommendedName>
        <fullName evidence="2">Ig-like domain-containing protein</fullName>
    </recommendedName>
</protein>
<keyword evidence="1" id="KW-0472">Membrane</keyword>
<dbReference type="SUPFAM" id="SSF48726">
    <property type="entry name" value="Immunoglobulin"/>
    <property type="match status" value="1"/>
</dbReference>
<dbReference type="FunFam" id="2.60.40.10:FF:000437">
    <property type="entry name" value="Beat-IIIc, isoform A"/>
    <property type="match status" value="1"/>
</dbReference>